<reference evidence="1 2" key="1">
    <citation type="journal article" date="2021" name="Elife">
        <title>Chloroplast acquisition without the gene transfer in kleptoplastic sea slugs, Plakobranchus ocellatus.</title>
        <authorList>
            <person name="Maeda T."/>
            <person name="Takahashi S."/>
            <person name="Yoshida T."/>
            <person name="Shimamura S."/>
            <person name="Takaki Y."/>
            <person name="Nagai Y."/>
            <person name="Toyoda A."/>
            <person name="Suzuki Y."/>
            <person name="Arimoto A."/>
            <person name="Ishii H."/>
            <person name="Satoh N."/>
            <person name="Nishiyama T."/>
            <person name="Hasebe M."/>
            <person name="Maruyama T."/>
            <person name="Minagawa J."/>
            <person name="Obokata J."/>
            <person name="Shigenobu S."/>
        </authorList>
    </citation>
    <scope>NUCLEOTIDE SEQUENCE [LARGE SCALE GENOMIC DNA]</scope>
</reference>
<sequence length="65" mass="7504">MEKHSSPFSNEILLRFSITSSNLTRYQEHVWTKPQAALVLSSRLQPLGFASKEKYIALYSECRTL</sequence>
<accession>A0AAV4HNS4</accession>
<gene>
    <name evidence="1" type="ORF">ElyMa_004537900</name>
</gene>
<dbReference type="Proteomes" id="UP000762676">
    <property type="component" value="Unassembled WGS sequence"/>
</dbReference>
<feature type="non-terminal residue" evidence="1">
    <location>
        <position position="65"/>
    </location>
</feature>
<evidence type="ECO:0000313" key="1">
    <source>
        <dbReference type="EMBL" id="GFR99822.1"/>
    </source>
</evidence>
<evidence type="ECO:0000313" key="2">
    <source>
        <dbReference type="Proteomes" id="UP000762676"/>
    </source>
</evidence>
<proteinExistence type="predicted"/>
<keyword evidence="2" id="KW-1185">Reference proteome</keyword>
<protein>
    <submittedName>
        <fullName evidence="1">Uncharacterized protein</fullName>
    </submittedName>
</protein>
<name>A0AAV4HNS4_9GAST</name>
<comment type="caution">
    <text evidence="1">The sequence shown here is derived from an EMBL/GenBank/DDBJ whole genome shotgun (WGS) entry which is preliminary data.</text>
</comment>
<dbReference type="EMBL" id="BMAT01009157">
    <property type="protein sequence ID" value="GFR99822.1"/>
    <property type="molecule type" value="Genomic_DNA"/>
</dbReference>
<dbReference type="AlphaFoldDB" id="A0AAV4HNS4"/>
<organism evidence="1 2">
    <name type="scientific">Elysia marginata</name>
    <dbReference type="NCBI Taxonomy" id="1093978"/>
    <lineage>
        <taxon>Eukaryota</taxon>
        <taxon>Metazoa</taxon>
        <taxon>Spiralia</taxon>
        <taxon>Lophotrochozoa</taxon>
        <taxon>Mollusca</taxon>
        <taxon>Gastropoda</taxon>
        <taxon>Heterobranchia</taxon>
        <taxon>Euthyneura</taxon>
        <taxon>Panpulmonata</taxon>
        <taxon>Sacoglossa</taxon>
        <taxon>Placobranchoidea</taxon>
        <taxon>Plakobranchidae</taxon>
        <taxon>Elysia</taxon>
    </lineage>
</organism>